<sequence length="338" mass="38682">MSNIAFIVTKSEIGGAQTWTNDMMELVRNGNTVHLITSEIGWLTEQNNYDNCFLLPQLKKKFSFWGYLSLLKYIKKEKINVMVASSANAGIFSRLCKLFHRFKCIYVSHGWSCIYNGGAFKRIFIKVEKYLSYLTDVVWCVSYSDEISAKEKIGIKRKKIKMVHNSVSGIPKKLHAGEKKKVIFVGRLTHPKRPELLARVISKNPDIYLDIAGGGEYLDKLKEEFESYKNINFLGEVNSFNQYLNYDIFALISDSEGLPMSALEAHTAGIPLLMSDVGGCKELVSGNGLLVSNDEKDIERKLRKIIDEYDCYFLCSQADKNKFEFKNYIEKYKEIILT</sequence>
<dbReference type="EMBL" id="AASATZ010000025">
    <property type="protein sequence ID" value="EFA4419535.1"/>
    <property type="molecule type" value="Genomic_DNA"/>
</dbReference>
<dbReference type="PANTHER" id="PTHR12526">
    <property type="entry name" value="GLYCOSYLTRANSFERASE"/>
    <property type="match status" value="1"/>
</dbReference>
<dbReference type="EMBL" id="AB812061">
    <property type="protein sequence ID" value="BAQ01726.1"/>
    <property type="molecule type" value="Genomic_DNA"/>
</dbReference>
<evidence type="ECO:0000259" key="2">
    <source>
        <dbReference type="Pfam" id="PF13439"/>
    </source>
</evidence>
<protein>
    <submittedName>
        <fullName evidence="3">Glycosyl transferase</fullName>
    </submittedName>
    <submittedName>
        <fullName evidence="4 5">Glycosyltransferase</fullName>
    </submittedName>
</protein>
<feature type="domain" description="Glycosyl transferase family 1" evidence="1">
    <location>
        <begin position="172"/>
        <end position="309"/>
    </location>
</feature>
<dbReference type="RefSeq" id="WP_024242465.1">
    <property type="nucleotide sequence ID" value="NZ_CABEEY010000003.1"/>
</dbReference>
<dbReference type="Proteomes" id="UP000591371">
    <property type="component" value="Unassembled WGS sequence"/>
</dbReference>
<evidence type="ECO:0000313" key="3">
    <source>
        <dbReference type="EMBL" id="AGN91832.1"/>
    </source>
</evidence>
<dbReference type="InterPro" id="IPR001296">
    <property type="entry name" value="Glyco_trans_1"/>
</dbReference>
<feature type="domain" description="Glycosyltransferase subfamily 4-like N-terminal" evidence="2">
    <location>
        <begin position="13"/>
        <end position="167"/>
    </location>
</feature>
<accession>A0A0A6ZF38</accession>
<evidence type="ECO:0000259" key="1">
    <source>
        <dbReference type="Pfam" id="PF00534"/>
    </source>
</evidence>
<reference evidence="3" key="1">
    <citation type="submission" date="2012-08" db="EMBL/GenBank/DDBJ databases">
        <title>E. coli O antigen sequences.</title>
        <authorList>
            <person name="Liu Y."/>
            <person name="Fratamico P."/>
            <person name="Yan X."/>
            <person name="Ream A."/>
            <person name="DebRoy C."/>
            <person name="Wang W."/>
            <person name="Losada L."/>
            <person name="Sanka R."/>
            <person name="Brinkac L."/>
            <person name="Radune D."/>
            <person name="Meng J."/>
            <person name="Toro M."/>
            <person name="Li R."/>
        </authorList>
    </citation>
    <scope>NUCLEOTIDE SEQUENCE</scope>
    <source>
        <strain evidence="3">O142</strain>
    </source>
</reference>
<dbReference type="AlphaFoldDB" id="A0A0A6ZF38"/>
<dbReference type="Pfam" id="PF00534">
    <property type="entry name" value="Glycos_transf_1"/>
    <property type="match status" value="1"/>
</dbReference>
<dbReference type="PANTHER" id="PTHR12526:SF630">
    <property type="entry name" value="GLYCOSYLTRANSFERASE"/>
    <property type="match status" value="1"/>
</dbReference>
<dbReference type="InterPro" id="IPR028098">
    <property type="entry name" value="Glyco_trans_4-like_N"/>
</dbReference>
<evidence type="ECO:0000313" key="4">
    <source>
        <dbReference type="EMBL" id="BAQ01726.1"/>
    </source>
</evidence>
<reference evidence="5 6" key="3">
    <citation type="submission" date="2019-03" db="EMBL/GenBank/DDBJ databases">
        <authorList>
            <consortium name="GenomeTrakr network: Whole genome sequencing for foodborne pathogen traceback"/>
        </authorList>
    </citation>
    <scope>NUCLEOTIDE SEQUENCE [LARGE SCALE GENOMIC DNA]</scope>
    <source>
        <strain evidence="5 6">PSU-1190</strain>
    </source>
</reference>
<gene>
    <name evidence="3" type="primary">wbiN</name>
    <name evidence="5" type="ORF">D3G36_17010</name>
</gene>
<dbReference type="GO" id="GO:0016757">
    <property type="term" value="F:glycosyltransferase activity"/>
    <property type="evidence" value="ECO:0007669"/>
    <property type="project" value="InterPro"/>
</dbReference>
<evidence type="ECO:0000313" key="5">
    <source>
        <dbReference type="EMBL" id="EFA4419535.1"/>
    </source>
</evidence>
<dbReference type="Pfam" id="PF13439">
    <property type="entry name" value="Glyco_transf_4"/>
    <property type="match status" value="1"/>
</dbReference>
<organism evidence="3">
    <name type="scientific">Escherichia coli</name>
    <dbReference type="NCBI Taxonomy" id="562"/>
    <lineage>
        <taxon>Bacteria</taxon>
        <taxon>Pseudomonadati</taxon>
        <taxon>Pseudomonadota</taxon>
        <taxon>Gammaproteobacteria</taxon>
        <taxon>Enterobacterales</taxon>
        <taxon>Enterobacteriaceae</taxon>
        <taxon>Escherichia</taxon>
    </lineage>
</organism>
<evidence type="ECO:0000313" key="6">
    <source>
        <dbReference type="Proteomes" id="UP000591371"/>
    </source>
</evidence>
<proteinExistence type="predicted"/>
<dbReference type="GO" id="GO:1901135">
    <property type="term" value="P:carbohydrate derivative metabolic process"/>
    <property type="evidence" value="ECO:0007669"/>
    <property type="project" value="UniProtKB-ARBA"/>
</dbReference>
<name>A0A0A6ZF38_ECOLX</name>
<dbReference type="Gene3D" id="3.40.50.2000">
    <property type="entry name" value="Glycogen Phosphorylase B"/>
    <property type="match status" value="2"/>
</dbReference>
<reference evidence="4" key="2">
    <citation type="journal article" date="2014" name="DNA Res.">
        <title>A complete view of the genetic diversity of the Escherichia coli O-antigen biosynthesis gene cluster.</title>
        <authorList>
            <person name="Iguchi A."/>
            <person name="Iyoda S."/>
            <person name="Kikuchi T."/>
            <person name="Ogura Y."/>
            <person name="Katsura K."/>
            <person name="Ohnishi M."/>
            <person name="Hayashi T."/>
            <person name="Thomson N.R."/>
        </authorList>
    </citation>
    <scope>NUCLEOTIDE SEQUENCE</scope>
    <source>
        <strain evidence="4">C771</strain>
    </source>
</reference>
<dbReference type="SUPFAM" id="SSF53756">
    <property type="entry name" value="UDP-Glycosyltransferase/glycogen phosphorylase"/>
    <property type="match status" value="1"/>
</dbReference>
<keyword evidence="3" id="KW-0808">Transferase</keyword>
<dbReference type="EMBL" id="JX501337">
    <property type="protein sequence ID" value="AGN91832.1"/>
    <property type="molecule type" value="Genomic_DNA"/>
</dbReference>